<gene>
    <name evidence="2" type="ORF">WJX75_004306</name>
</gene>
<organism evidence="2 3">
    <name type="scientific">Coccomyxa subellipsoidea</name>
    <dbReference type="NCBI Taxonomy" id="248742"/>
    <lineage>
        <taxon>Eukaryota</taxon>
        <taxon>Viridiplantae</taxon>
        <taxon>Chlorophyta</taxon>
        <taxon>core chlorophytes</taxon>
        <taxon>Trebouxiophyceae</taxon>
        <taxon>Trebouxiophyceae incertae sedis</taxon>
        <taxon>Coccomyxaceae</taxon>
        <taxon>Coccomyxa</taxon>
    </lineage>
</organism>
<dbReference type="EMBL" id="JALJOT010000012">
    <property type="protein sequence ID" value="KAK9904867.1"/>
    <property type="molecule type" value="Genomic_DNA"/>
</dbReference>
<evidence type="ECO:0008006" key="4">
    <source>
        <dbReference type="Google" id="ProtNLM"/>
    </source>
</evidence>
<dbReference type="Gene3D" id="1.10.20.10">
    <property type="entry name" value="Histone, subunit A"/>
    <property type="match status" value="1"/>
</dbReference>
<evidence type="ECO:0000256" key="1">
    <source>
        <dbReference type="SAM" id="MobiDB-lite"/>
    </source>
</evidence>
<comment type="caution">
    <text evidence="2">The sequence shown here is derived from an EMBL/GenBank/DDBJ whole genome shotgun (WGS) entry which is preliminary data.</text>
</comment>
<dbReference type="Proteomes" id="UP001491310">
    <property type="component" value="Unassembled WGS sequence"/>
</dbReference>
<feature type="region of interest" description="Disordered" evidence="1">
    <location>
        <begin position="1"/>
        <end position="27"/>
    </location>
</feature>
<reference evidence="2 3" key="1">
    <citation type="journal article" date="2024" name="Nat. Commun.">
        <title>Phylogenomics reveals the evolutionary origins of lichenization in chlorophyte algae.</title>
        <authorList>
            <person name="Puginier C."/>
            <person name="Libourel C."/>
            <person name="Otte J."/>
            <person name="Skaloud P."/>
            <person name="Haon M."/>
            <person name="Grisel S."/>
            <person name="Petersen M."/>
            <person name="Berrin J.G."/>
            <person name="Delaux P.M."/>
            <person name="Dal Grande F."/>
            <person name="Keller J."/>
        </authorList>
    </citation>
    <scope>NUCLEOTIDE SEQUENCE [LARGE SCALE GENOMIC DNA]</scope>
    <source>
        <strain evidence="2 3">SAG 216-7</strain>
    </source>
</reference>
<protein>
    <recommendedName>
        <fullName evidence="4">Histone H2B</fullName>
    </recommendedName>
</protein>
<evidence type="ECO:0000313" key="3">
    <source>
        <dbReference type="Proteomes" id="UP001491310"/>
    </source>
</evidence>
<keyword evidence="3" id="KW-1185">Reference proteome</keyword>
<dbReference type="InterPro" id="IPR009072">
    <property type="entry name" value="Histone-fold"/>
</dbReference>
<dbReference type="SUPFAM" id="SSF47113">
    <property type="entry name" value="Histone-fold"/>
    <property type="match status" value="1"/>
</dbReference>
<accession>A0ABR2YGC9</accession>
<evidence type="ECO:0000313" key="2">
    <source>
        <dbReference type="EMBL" id="KAK9904867.1"/>
    </source>
</evidence>
<sequence>MAPKAEKKPAKKVAKTAKTGGKKKSKAKVESFKIYIYKVLKQVHPDTDATIPFNWTYRIAIGLFTPSPASADTFRGGL</sequence>
<proteinExistence type="predicted"/>
<name>A0ABR2YGC9_9CHLO</name>
<feature type="compositionally biased region" description="Basic residues" evidence="1">
    <location>
        <begin position="9"/>
        <end position="26"/>
    </location>
</feature>